<keyword evidence="4" id="KW-0560">Oxidoreductase</keyword>
<accession>A0AAP2GHI8</accession>
<sequence>MTTQKFAIVGGGIGGLTTAIALQKKGFDVTVYENAPTIKPLGAGLALAANAVKALIEIGIGDEVLRAGKVMKAVCIKDEQGSLLTATDAEKLSLRFGIINNFTIHRADLHRTLIEQLKPGTLQLNKGCTDLKQHASGITLTFNDGSQANADYLIAADGIHSVVRKKLLPGSQPRYAGYTCWRAVIDDIPGNVNMDETSESWGQGSRFGIAPLEGNRVYWYACLNAHANDPAMRSFGIPELLAHFGGFHSPVADILKKTKKEQLIWGDILDLKPLKKFAFGNIVLIGDAAHATTPNLGQGACMAIEDAAVLSNCLEQYNAVEEAFVAFETKRIARTTKIVNTSRAIGKIAHWKNPLLTRLRNTLVKLTPPAVAEKQVKFLTDVSFT</sequence>
<evidence type="ECO:0000259" key="5">
    <source>
        <dbReference type="Pfam" id="PF01494"/>
    </source>
</evidence>
<dbReference type="PANTHER" id="PTHR46496:SF1">
    <property type="entry name" value="ZEAXANTHIN EPOXIDASE, CHLOROPLASTIC"/>
    <property type="match status" value="1"/>
</dbReference>
<keyword evidence="7" id="KW-1185">Reference proteome</keyword>
<organism evidence="6 7">
    <name type="scientific">Chryseosolibacter histidini</name>
    <dbReference type="NCBI Taxonomy" id="2782349"/>
    <lineage>
        <taxon>Bacteria</taxon>
        <taxon>Pseudomonadati</taxon>
        <taxon>Bacteroidota</taxon>
        <taxon>Cytophagia</taxon>
        <taxon>Cytophagales</taxon>
        <taxon>Chryseotaleaceae</taxon>
        <taxon>Chryseosolibacter</taxon>
    </lineage>
</organism>
<dbReference type="RefSeq" id="WP_254161108.1">
    <property type="nucleotide sequence ID" value="NZ_JAHESF010000003.1"/>
</dbReference>
<name>A0AAP2GHI8_9BACT</name>
<evidence type="ECO:0000256" key="1">
    <source>
        <dbReference type="ARBA" id="ARBA00001974"/>
    </source>
</evidence>
<dbReference type="SUPFAM" id="SSF51905">
    <property type="entry name" value="FAD/NAD(P)-binding domain"/>
    <property type="match status" value="1"/>
</dbReference>
<proteinExistence type="predicted"/>
<dbReference type="GO" id="GO:0071949">
    <property type="term" value="F:FAD binding"/>
    <property type="evidence" value="ECO:0007669"/>
    <property type="project" value="InterPro"/>
</dbReference>
<keyword evidence="2" id="KW-0285">Flavoprotein</keyword>
<gene>
    <name evidence="6" type="ORF">KK083_04465</name>
</gene>
<evidence type="ECO:0000313" key="7">
    <source>
        <dbReference type="Proteomes" id="UP001319200"/>
    </source>
</evidence>
<comment type="cofactor">
    <cofactor evidence="1">
        <name>FAD</name>
        <dbReference type="ChEBI" id="CHEBI:57692"/>
    </cofactor>
</comment>
<keyword evidence="6" id="KW-0503">Monooxygenase</keyword>
<dbReference type="NCBIfam" id="NF005243">
    <property type="entry name" value="PRK06753.1"/>
    <property type="match status" value="1"/>
</dbReference>
<dbReference type="AlphaFoldDB" id="A0AAP2GHI8"/>
<evidence type="ECO:0000256" key="4">
    <source>
        <dbReference type="ARBA" id="ARBA00023002"/>
    </source>
</evidence>
<dbReference type="Pfam" id="PF01494">
    <property type="entry name" value="FAD_binding_3"/>
    <property type="match status" value="1"/>
</dbReference>
<protein>
    <submittedName>
        <fullName evidence="6">FAD-dependent monooxygenase</fullName>
    </submittedName>
</protein>
<dbReference type="SUPFAM" id="SSF54373">
    <property type="entry name" value="FAD-linked reductases, C-terminal domain"/>
    <property type="match status" value="1"/>
</dbReference>
<dbReference type="PANTHER" id="PTHR46496">
    <property type="match status" value="1"/>
</dbReference>
<comment type="caution">
    <text evidence="6">The sequence shown here is derived from an EMBL/GenBank/DDBJ whole genome shotgun (WGS) entry which is preliminary data.</text>
</comment>
<dbReference type="PRINTS" id="PR00420">
    <property type="entry name" value="RNGMNOXGNASE"/>
</dbReference>
<evidence type="ECO:0000256" key="3">
    <source>
        <dbReference type="ARBA" id="ARBA00022827"/>
    </source>
</evidence>
<dbReference type="EMBL" id="JAHESF010000003">
    <property type="protein sequence ID" value="MBT1696114.1"/>
    <property type="molecule type" value="Genomic_DNA"/>
</dbReference>
<dbReference type="Gene3D" id="3.50.50.60">
    <property type="entry name" value="FAD/NAD(P)-binding domain"/>
    <property type="match status" value="1"/>
</dbReference>
<evidence type="ECO:0000256" key="2">
    <source>
        <dbReference type="ARBA" id="ARBA00022630"/>
    </source>
</evidence>
<dbReference type="InterPro" id="IPR002938">
    <property type="entry name" value="FAD-bd"/>
</dbReference>
<reference evidence="6 7" key="1">
    <citation type="submission" date="2021-05" db="EMBL/GenBank/DDBJ databases">
        <title>A Polyphasic approach of four new species of the genus Ohtaekwangia: Ohtaekwangia histidinii sp. nov., Ohtaekwangia cretensis sp. nov., Ohtaekwangia indiensis sp. nov., Ohtaekwangia reichenbachii sp. nov. from diverse environment.</title>
        <authorList>
            <person name="Octaviana S."/>
        </authorList>
    </citation>
    <scope>NUCLEOTIDE SEQUENCE [LARGE SCALE GENOMIC DNA]</scope>
    <source>
        <strain evidence="6 7">PWU4</strain>
    </source>
</reference>
<dbReference type="InterPro" id="IPR036188">
    <property type="entry name" value="FAD/NAD-bd_sf"/>
</dbReference>
<dbReference type="Proteomes" id="UP001319200">
    <property type="component" value="Unassembled WGS sequence"/>
</dbReference>
<feature type="domain" description="FAD-binding" evidence="5">
    <location>
        <begin position="7"/>
        <end position="340"/>
    </location>
</feature>
<dbReference type="GO" id="GO:0004497">
    <property type="term" value="F:monooxygenase activity"/>
    <property type="evidence" value="ECO:0007669"/>
    <property type="project" value="UniProtKB-KW"/>
</dbReference>
<evidence type="ECO:0000313" key="6">
    <source>
        <dbReference type="EMBL" id="MBT1696114.1"/>
    </source>
</evidence>
<keyword evidence="3" id="KW-0274">FAD</keyword>